<dbReference type="PANTHER" id="PTHR19446">
    <property type="entry name" value="REVERSE TRANSCRIPTASES"/>
    <property type="match status" value="1"/>
</dbReference>
<keyword evidence="2" id="KW-1185">Reference proteome</keyword>
<reference evidence="1" key="1">
    <citation type="journal article" date="2022" name="bioRxiv">
        <title>Sequencing and chromosome-scale assembly of the giantPleurodeles waltlgenome.</title>
        <authorList>
            <person name="Brown T."/>
            <person name="Elewa A."/>
            <person name="Iarovenko S."/>
            <person name="Subramanian E."/>
            <person name="Araus A.J."/>
            <person name="Petzold A."/>
            <person name="Susuki M."/>
            <person name="Suzuki K.-i.T."/>
            <person name="Hayashi T."/>
            <person name="Toyoda A."/>
            <person name="Oliveira C."/>
            <person name="Osipova E."/>
            <person name="Leigh N.D."/>
            <person name="Simon A."/>
            <person name="Yun M.H."/>
        </authorList>
    </citation>
    <scope>NUCLEOTIDE SEQUENCE</scope>
    <source>
        <strain evidence="1">20211129_DDA</strain>
        <tissue evidence="1">Liver</tissue>
    </source>
</reference>
<comment type="caution">
    <text evidence="1">The sequence shown here is derived from an EMBL/GenBank/DDBJ whole genome shotgun (WGS) entry which is preliminary data.</text>
</comment>
<name>A0AAV7UJ62_PLEWA</name>
<organism evidence="1 2">
    <name type="scientific">Pleurodeles waltl</name>
    <name type="common">Iberian ribbed newt</name>
    <dbReference type="NCBI Taxonomy" id="8319"/>
    <lineage>
        <taxon>Eukaryota</taxon>
        <taxon>Metazoa</taxon>
        <taxon>Chordata</taxon>
        <taxon>Craniata</taxon>
        <taxon>Vertebrata</taxon>
        <taxon>Euteleostomi</taxon>
        <taxon>Amphibia</taxon>
        <taxon>Batrachia</taxon>
        <taxon>Caudata</taxon>
        <taxon>Salamandroidea</taxon>
        <taxon>Salamandridae</taxon>
        <taxon>Pleurodelinae</taxon>
        <taxon>Pleurodeles</taxon>
    </lineage>
</organism>
<dbReference type="AlphaFoldDB" id="A0AAV7UJ62"/>
<sequence>MPQTTPCAFTWKLPPATLWDAVFREEIHTEIVDFFIHKKDSVNSPSTPWEAFKAVLRATCIVKQSGVLRAIRRSLTRQEQEIRTLDTQYFTSKDAGTLVNIHDKLMEFQEEALRETRYLYRNAQAQCYGEGDRPGKILAGLLRPPWALGYIAQLYDSDSNLVFSSPEILNAMSTFYAQLYTATPVLGRKELTNYFVTIQLIWLDSAHHAYLDVPITTEEIIHVISDLPGYRAPGLDGLTTAFYKEYAPLLAPHLLAMSQESLQTGSFLSLLWEAVIITLLEPDNPTDSCDLHRPLFFINIDT</sequence>
<evidence type="ECO:0000313" key="2">
    <source>
        <dbReference type="Proteomes" id="UP001066276"/>
    </source>
</evidence>
<accession>A0AAV7UJ62</accession>
<protein>
    <submittedName>
        <fullName evidence="1">Uncharacterized protein</fullName>
    </submittedName>
</protein>
<proteinExistence type="predicted"/>
<evidence type="ECO:0000313" key="1">
    <source>
        <dbReference type="EMBL" id="KAJ1188534.1"/>
    </source>
</evidence>
<dbReference type="Proteomes" id="UP001066276">
    <property type="component" value="Chromosome 3_1"/>
</dbReference>
<dbReference type="EMBL" id="JANPWB010000005">
    <property type="protein sequence ID" value="KAJ1188534.1"/>
    <property type="molecule type" value="Genomic_DNA"/>
</dbReference>
<gene>
    <name evidence="1" type="ORF">NDU88_005295</name>
</gene>